<gene>
    <name evidence="2" type="ORF">SGM_1414</name>
</gene>
<organism evidence="2 3">
    <name type="scientific">Streptomyces griseoaurantiacus M045</name>
    <dbReference type="NCBI Taxonomy" id="996637"/>
    <lineage>
        <taxon>Bacteria</taxon>
        <taxon>Bacillati</taxon>
        <taxon>Actinomycetota</taxon>
        <taxon>Actinomycetes</taxon>
        <taxon>Kitasatosporales</taxon>
        <taxon>Streptomycetaceae</taxon>
        <taxon>Streptomyces</taxon>
        <taxon>Streptomyces aurantiacus group</taxon>
    </lineage>
</organism>
<dbReference type="eggNOG" id="ENOG502ZC6E">
    <property type="taxonomic scope" value="Bacteria"/>
</dbReference>
<evidence type="ECO:0000313" key="2">
    <source>
        <dbReference type="EMBL" id="EGG48320.1"/>
    </source>
</evidence>
<accession>F3NE50</accession>
<name>F3NE50_9ACTN</name>
<dbReference type="Proteomes" id="UP000003022">
    <property type="component" value="Unassembled WGS sequence"/>
</dbReference>
<keyword evidence="3" id="KW-1185">Reference proteome</keyword>
<evidence type="ECO:0000256" key="1">
    <source>
        <dbReference type="SAM" id="Coils"/>
    </source>
</evidence>
<sequence length="880" mass="97226">MERLSQEQTVQASSREVRSALTRCASQNPLQVLEAVLEADAAADQPAHTSKQEAQHARRIHQDCLELACRIASQYGQQPGVVARVLPLLYRRLLGEDILLRAAAVRAWASLAARHPLPGSLADCGPVLLQDPYLAVIRAVLTHGRSLLHDKHMWLLITLAAQIATAYRDDKDQHGLVLAALGVLYSERMRWDADQVPQVELWILDRAAALPAREAERLAGWGGWSSSAAHSQQMAVVRMAALHDPSLNSQFSNDDDLRYVRLMETAGGGVHLPYERFEELVRPDWMGSTVLLVECLQRFGRWREAGVLARHLHEQLPPVPAYDDHRDLLEPVLEHTAQQADPSLPSGRTLAWPVPAPAPGERFGFAAQRDLVVHARLALRGELPYEAAASRGTDPSARRLLLASQRLDEIAALVEQLHQQATPTAGFLRAWAASLRVAAHLMRAHEALRQADADRERAHRQAALLRAEDLQENLDACDPLHKPLLEWLEQVHVAAVRGDRLAAALADVPVPLQAARGRSKISGYGPAEPVAADEEDPVVVCLLWLDDRRVTHGQVVHPSRAYTLRVEFRMDVWPSWADRLDVELLSVLGPDELVVPSFSLPSPTVTGQIGHEDGGGISVCGEGTLVVRFTLGAGQPAQAVRVMARFRSADGSRVCTADLAGYPELRLRPFDSTRDALTALPQVDTRLLALHERVRGFTDDEETLQAFGRLLAAVTAVAAELTYDQLFRRGRNVSEARFHDEVDRRLKQDPLLGGRVSRATRQGLGITDVVHDNVTCELKVERHKPFDVDRSRRYLGQPTQYAAAVQRQLSILLVLDLTKKQQPVGVQENYLWLMRPELHAAEDAPAPALVAVVVVNAGLIVPSSWSRRTITAEEVDLHTP</sequence>
<dbReference type="EMBL" id="AEYX01000025">
    <property type="protein sequence ID" value="EGG48320.1"/>
    <property type="molecule type" value="Genomic_DNA"/>
</dbReference>
<dbReference type="AlphaFoldDB" id="F3NE50"/>
<comment type="caution">
    <text evidence="2">The sequence shown here is derived from an EMBL/GenBank/DDBJ whole genome shotgun (WGS) entry which is preliminary data.</text>
</comment>
<evidence type="ECO:0000313" key="3">
    <source>
        <dbReference type="Proteomes" id="UP000003022"/>
    </source>
</evidence>
<proteinExistence type="predicted"/>
<keyword evidence="1" id="KW-0175">Coiled coil</keyword>
<feature type="coiled-coil region" evidence="1">
    <location>
        <begin position="441"/>
        <end position="473"/>
    </location>
</feature>
<reference evidence="2 3" key="1">
    <citation type="journal article" date="2011" name="J. Bacteriol.">
        <title>Draft genome sequence of the marine bacterium Streptomyces griseoaurantiacus M045, which produces novel manumycin-type antibiotics with a pABA core component.</title>
        <authorList>
            <person name="Li F."/>
            <person name="Jiang P."/>
            <person name="Zheng H."/>
            <person name="Wang S."/>
            <person name="Zhao G."/>
            <person name="Qin S."/>
            <person name="Liu Z."/>
        </authorList>
    </citation>
    <scope>NUCLEOTIDE SEQUENCE [LARGE SCALE GENOMIC DNA]</scope>
    <source>
        <strain evidence="2 3">M045</strain>
    </source>
</reference>
<protein>
    <submittedName>
        <fullName evidence="2">Uncharacterized protein</fullName>
    </submittedName>
</protein>